<dbReference type="Pfam" id="PF11939">
    <property type="entry name" value="NiFe-hyd_HybE"/>
    <property type="match status" value="1"/>
</dbReference>
<protein>
    <submittedName>
        <fullName evidence="2">[NiFe]-hydrogenase assembly chaperone HybE</fullName>
    </submittedName>
</protein>
<organism evidence="2 3">
    <name type="scientific">Vreelandella piezotolerans</name>
    <dbReference type="NCBI Taxonomy" id="2609667"/>
    <lineage>
        <taxon>Bacteria</taxon>
        <taxon>Pseudomonadati</taxon>
        <taxon>Pseudomonadota</taxon>
        <taxon>Gammaproteobacteria</taxon>
        <taxon>Oceanospirillales</taxon>
        <taxon>Halomonadaceae</taxon>
        <taxon>Vreelandella</taxon>
    </lineage>
</organism>
<keyword evidence="3" id="KW-1185">Reference proteome</keyword>
<sequence length="149" mass="16545">MQTLAPHEYGHLAELAKCYRDDHLATLKQQPHFNPRLGVDALCFQHLDTRISGASVMAGALITPCELWLVALPEQATLEAPLDSQCVLALPSGRYALVLERLSTGIELYKRKILDDLSDLESLQETARLAQRMMQQLMTQPSAAYASPE</sequence>
<dbReference type="Gene3D" id="3.30.1460.40">
    <property type="entry name" value="[NiFe]-hydrogenase assembly chaperone, HybE"/>
    <property type="match status" value="1"/>
</dbReference>
<dbReference type="InterPro" id="IPR038530">
    <property type="entry name" value="NiFe-hyd_HybE_sf"/>
</dbReference>
<gene>
    <name evidence="2" type="primary">hybE</name>
    <name evidence="2" type="ORF">F1978_10530</name>
</gene>
<comment type="caution">
    <text evidence="2">The sequence shown here is derived from an EMBL/GenBank/DDBJ whole genome shotgun (WGS) entry which is preliminary data.</text>
</comment>
<dbReference type="EMBL" id="VWRT01000009">
    <property type="protein sequence ID" value="KAE8438155.1"/>
    <property type="molecule type" value="Genomic_DNA"/>
</dbReference>
<reference evidence="2 3" key="1">
    <citation type="submission" date="2019-09" db="EMBL/GenBank/DDBJ databases">
        <title>The Halomonas whole genome shotgun (WGS).</title>
        <authorList>
            <person name="Xie Z."/>
        </authorList>
    </citation>
    <scope>NUCLEOTIDE SEQUENCE [LARGE SCALE GENOMIC DNA]</scope>
    <source>
        <strain evidence="2 3">NBT06E8</strain>
    </source>
</reference>
<evidence type="ECO:0000313" key="2">
    <source>
        <dbReference type="EMBL" id="KAE8438155.1"/>
    </source>
</evidence>
<evidence type="ECO:0000256" key="1">
    <source>
        <dbReference type="ARBA" id="ARBA00006532"/>
    </source>
</evidence>
<accession>A0ABQ6XAP4</accession>
<name>A0ABQ6XAP4_9GAMM</name>
<comment type="similarity">
    <text evidence="1">Belongs to the HupJ family.</text>
</comment>
<dbReference type="Proteomes" id="UP000466130">
    <property type="component" value="Unassembled WGS sequence"/>
</dbReference>
<dbReference type="RefSeq" id="WP_153843339.1">
    <property type="nucleotide sequence ID" value="NZ_CP048602.1"/>
</dbReference>
<dbReference type="InterPro" id="IPR023994">
    <property type="entry name" value="NiFe-hyd_HybE"/>
</dbReference>
<proteinExistence type="inferred from homology"/>
<evidence type="ECO:0000313" key="3">
    <source>
        <dbReference type="Proteomes" id="UP000466130"/>
    </source>
</evidence>